<dbReference type="Gene3D" id="3.80.10.10">
    <property type="entry name" value="Ribonuclease Inhibitor"/>
    <property type="match status" value="1"/>
</dbReference>
<dbReference type="InterPro" id="IPR032675">
    <property type="entry name" value="LRR_dom_sf"/>
</dbReference>
<protein>
    <recommendedName>
        <fullName evidence="1">F-box/LRR-repeat protein 15/At3g58940/PEG3-like LRR domain-containing protein</fullName>
    </recommendedName>
</protein>
<dbReference type="InterPro" id="IPR055411">
    <property type="entry name" value="LRR_FXL15/At3g58940/PEG3-like"/>
</dbReference>
<evidence type="ECO:0000313" key="3">
    <source>
        <dbReference type="Proteomes" id="UP001311915"/>
    </source>
</evidence>
<organism evidence="2 3">
    <name type="scientific">Solanum pinnatisectum</name>
    <name type="common">tansyleaf nightshade</name>
    <dbReference type="NCBI Taxonomy" id="50273"/>
    <lineage>
        <taxon>Eukaryota</taxon>
        <taxon>Viridiplantae</taxon>
        <taxon>Streptophyta</taxon>
        <taxon>Embryophyta</taxon>
        <taxon>Tracheophyta</taxon>
        <taxon>Spermatophyta</taxon>
        <taxon>Magnoliopsida</taxon>
        <taxon>eudicotyledons</taxon>
        <taxon>Gunneridae</taxon>
        <taxon>Pentapetalae</taxon>
        <taxon>asterids</taxon>
        <taxon>lamiids</taxon>
        <taxon>Solanales</taxon>
        <taxon>Solanaceae</taxon>
        <taxon>Solanoideae</taxon>
        <taxon>Solaneae</taxon>
        <taxon>Solanum</taxon>
    </lineage>
</organism>
<dbReference type="PANTHER" id="PTHR34145">
    <property type="entry name" value="OS02G0105600 PROTEIN"/>
    <property type="match status" value="1"/>
</dbReference>
<dbReference type="EMBL" id="JAWPEI010000005">
    <property type="protein sequence ID" value="KAK4726201.1"/>
    <property type="molecule type" value="Genomic_DNA"/>
</dbReference>
<accession>A0AAV9LKG0</accession>
<gene>
    <name evidence="2" type="ORF">R3W88_031118</name>
</gene>
<sequence>MRIISKTWLQAWDEKISLNKFEFSNCSKTISSGQIFLRIDKWLDMANHKGVKNIVYEEPHDRLIRSSYCFPIIKVLAAKSLRELVLCGYDLMHVSLLSSGAAYSHSLRKLSLSHLKLDDNMLQTLLNSCPSIVSSVLKHCWGLKNIELLNLQKIKSITITAIGNVHAKIQAPTLEHLSYSGCGSKILDIDECQKSEIFRAIKCENI</sequence>
<dbReference type="SUPFAM" id="SSF52047">
    <property type="entry name" value="RNI-like"/>
    <property type="match status" value="1"/>
</dbReference>
<dbReference type="Pfam" id="PF24758">
    <property type="entry name" value="LRR_At5g56370"/>
    <property type="match status" value="1"/>
</dbReference>
<dbReference type="InterPro" id="IPR053772">
    <property type="entry name" value="At1g61320/At1g61330-like"/>
</dbReference>
<dbReference type="Proteomes" id="UP001311915">
    <property type="component" value="Unassembled WGS sequence"/>
</dbReference>
<proteinExistence type="predicted"/>
<keyword evidence="3" id="KW-1185">Reference proteome</keyword>
<dbReference type="AlphaFoldDB" id="A0AAV9LKG0"/>
<feature type="domain" description="F-box/LRR-repeat protein 15/At3g58940/PEG3-like LRR" evidence="1">
    <location>
        <begin position="39"/>
        <end position="180"/>
    </location>
</feature>
<name>A0AAV9LKG0_9SOLN</name>
<comment type="caution">
    <text evidence="2">The sequence shown here is derived from an EMBL/GenBank/DDBJ whole genome shotgun (WGS) entry which is preliminary data.</text>
</comment>
<reference evidence="2 3" key="1">
    <citation type="submission" date="2023-10" db="EMBL/GenBank/DDBJ databases">
        <title>Genome-Wide Identification Analysis in wild type Solanum Pinnatisectum Reveals Some Genes Defensing Phytophthora Infestans.</title>
        <authorList>
            <person name="Sun C."/>
        </authorList>
    </citation>
    <scope>NUCLEOTIDE SEQUENCE [LARGE SCALE GENOMIC DNA]</scope>
    <source>
        <strain evidence="2">LQN</strain>
        <tissue evidence="2">Leaf</tissue>
    </source>
</reference>
<dbReference type="PANTHER" id="PTHR34145:SF68">
    <property type="entry name" value="FBD DOMAIN-CONTAINING PROTEIN"/>
    <property type="match status" value="1"/>
</dbReference>
<evidence type="ECO:0000313" key="2">
    <source>
        <dbReference type="EMBL" id="KAK4726201.1"/>
    </source>
</evidence>
<evidence type="ECO:0000259" key="1">
    <source>
        <dbReference type="Pfam" id="PF24758"/>
    </source>
</evidence>